<dbReference type="Proteomes" id="UP000177579">
    <property type="component" value="Unassembled WGS sequence"/>
</dbReference>
<dbReference type="AlphaFoldDB" id="A0A1F5TRG9"/>
<evidence type="ECO:0000313" key="2">
    <source>
        <dbReference type="Proteomes" id="UP000177579"/>
    </source>
</evidence>
<reference evidence="1 2" key="1">
    <citation type="journal article" date="2016" name="Nat. Commun.">
        <title>Thousands of microbial genomes shed light on interconnected biogeochemical processes in an aquifer system.</title>
        <authorList>
            <person name="Anantharaman K."/>
            <person name="Brown C.T."/>
            <person name="Hug L.A."/>
            <person name="Sharon I."/>
            <person name="Castelle C.J."/>
            <person name="Probst A.J."/>
            <person name="Thomas B.C."/>
            <person name="Singh A."/>
            <person name="Wilkins M.J."/>
            <person name="Karaoz U."/>
            <person name="Brodie E.L."/>
            <person name="Williams K.H."/>
            <person name="Hubbard S.S."/>
            <person name="Banfield J.F."/>
        </authorList>
    </citation>
    <scope>NUCLEOTIDE SEQUENCE [LARGE SCALE GENOMIC DNA]</scope>
</reference>
<comment type="caution">
    <text evidence="1">The sequence shown here is derived from an EMBL/GenBank/DDBJ whole genome shotgun (WGS) entry which is preliminary data.</text>
</comment>
<proteinExistence type="predicted"/>
<dbReference type="EMBL" id="MFGO01000009">
    <property type="protein sequence ID" value="OGF41428.1"/>
    <property type="molecule type" value="Genomic_DNA"/>
</dbReference>
<name>A0A1F5TRG9_9BACT</name>
<evidence type="ECO:0000313" key="1">
    <source>
        <dbReference type="EMBL" id="OGF41428.1"/>
    </source>
</evidence>
<protein>
    <submittedName>
        <fullName evidence="1">Uncharacterized protein</fullName>
    </submittedName>
</protein>
<sequence length="95" mass="10872">MINIDVFCTEQKIKIIKKELAQAGFTMIDVVDNTVLIKKYKLTREGFYWKIEGKIAKKILKKYKDPNDSISDQGGYLSVTSQAGLKEVFKVLKLI</sequence>
<organism evidence="1 2">
    <name type="scientific">Candidatus Falkowbacteria bacterium RIFOXYD2_FULL_34_120</name>
    <dbReference type="NCBI Taxonomy" id="1798007"/>
    <lineage>
        <taxon>Bacteria</taxon>
        <taxon>Candidatus Falkowiibacteriota</taxon>
    </lineage>
</organism>
<gene>
    <name evidence="1" type="ORF">A2531_00075</name>
</gene>
<accession>A0A1F5TRG9</accession>